<dbReference type="GO" id="GO:0019878">
    <property type="term" value="P:lysine biosynthetic process via aminoadipic acid"/>
    <property type="evidence" value="ECO:0007669"/>
    <property type="project" value="TreeGrafter"/>
</dbReference>
<proteinExistence type="predicted"/>
<evidence type="ECO:0008006" key="3">
    <source>
        <dbReference type="Google" id="ProtNLM"/>
    </source>
</evidence>
<organism evidence="2">
    <name type="scientific">Streptomyces sp. NBC_00119</name>
    <dbReference type="NCBI Taxonomy" id="2975659"/>
    <lineage>
        <taxon>Bacteria</taxon>
        <taxon>Bacillati</taxon>
        <taxon>Actinomycetota</taxon>
        <taxon>Actinomycetes</taxon>
        <taxon>Kitasatosporales</taxon>
        <taxon>Streptomycetaceae</taxon>
        <taxon>Streptomyces</taxon>
    </lineage>
</organism>
<gene>
    <name evidence="2" type="ORF">OHU69_31140</name>
</gene>
<reference evidence="2" key="1">
    <citation type="submission" date="2022-10" db="EMBL/GenBank/DDBJ databases">
        <title>The complete genomes of actinobacterial strains from the NBC collection.</title>
        <authorList>
            <person name="Joergensen T.S."/>
            <person name="Alvarez Arevalo M."/>
            <person name="Sterndorff E.B."/>
            <person name="Faurdal D."/>
            <person name="Vuksanovic O."/>
            <person name="Mourched A.-S."/>
            <person name="Charusanti P."/>
            <person name="Shaw S."/>
            <person name="Blin K."/>
            <person name="Weber T."/>
        </authorList>
    </citation>
    <scope>NUCLEOTIDE SEQUENCE</scope>
    <source>
        <strain evidence="2">NBC_00119</strain>
    </source>
</reference>
<dbReference type="PANTHER" id="PTHR12215:SF10">
    <property type="entry name" value="L-AMINOADIPATE-SEMIALDEHYDE DEHYDROGENASE-PHOSPHOPANTETHEINYL TRANSFERASE"/>
    <property type="match status" value="1"/>
</dbReference>
<dbReference type="SUPFAM" id="SSF56214">
    <property type="entry name" value="4'-phosphopantetheinyl transferase"/>
    <property type="match status" value="2"/>
</dbReference>
<evidence type="ECO:0000256" key="1">
    <source>
        <dbReference type="ARBA" id="ARBA00022679"/>
    </source>
</evidence>
<evidence type="ECO:0000313" key="2">
    <source>
        <dbReference type="EMBL" id="WTS15104.1"/>
    </source>
</evidence>
<dbReference type="AlphaFoldDB" id="A0AAU1UEJ4"/>
<keyword evidence="1" id="KW-0808">Transferase</keyword>
<accession>A0AAU1UEJ4</accession>
<sequence>MSIAAAASAVPHEEAYGVLDPAERERFARFRRGGDRMRYLAVHHVYRTVLGQALGVAPADVGFRRFCARCGDDGHGKPVPFAPDGTTLSASLSHSAAYALIAVGDSAEVPVGVDIERVRADMDWSRIPCVQGGRNTHGFEQWTRAEALVKAAGTGLSRTPPRYTGHVFGTWRAARVPGSGHEWFVRSVRSPDGYAASVASGRADGTVTVVPWRP</sequence>
<dbReference type="EMBL" id="CP108195">
    <property type="protein sequence ID" value="WTS15104.1"/>
    <property type="molecule type" value="Genomic_DNA"/>
</dbReference>
<dbReference type="GO" id="GO:0000287">
    <property type="term" value="F:magnesium ion binding"/>
    <property type="evidence" value="ECO:0007669"/>
    <property type="project" value="InterPro"/>
</dbReference>
<dbReference type="GO" id="GO:0008897">
    <property type="term" value="F:holo-[acyl-carrier-protein] synthase activity"/>
    <property type="evidence" value="ECO:0007669"/>
    <property type="project" value="InterPro"/>
</dbReference>
<dbReference type="InterPro" id="IPR050559">
    <property type="entry name" value="P-Pant_transferase_sf"/>
</dbReference>
<dbReference type="InterPro" id="IPR037143">
    <property type="entry name" value="4-PPantetheinyl_Trfase_dom_sf"/>
</dbReference>
<dbReference type="PANTHER" id="PTHR12215">
    <property type="entry name" value="PHOSPHOPANTETHEINE TRANSFERASE"/>
    <property type="match status" value="1"/>
</dbReference>
<dbReference type="Gene3D" id="3.90.470.20">
    <property type="entry name" value="4'-phosphopantetheinyl transferase domain"/>
    <property type="match status" value="1"/>
</dbReference>
<dbReference type="GO" id="GO:0005829">
    <property type="term" value="C:cytosol"/>
    <property type="evidence" value="ECO:0007669"/>
    <property type="project" value="TreeGrafter"/>
</dbReference>
<protein>
    <recommendedName>
        <fullName evidence="3">4'-phosphopantetheinyl transferase</fullName>
    </recommendedName>
</protein>
<name>A0AAU1UEJ4_9ACTN</name>